<reference evidence="3" key="1">
    <citation type="journal article" date="2019" name="Int. J. Syst. Evol. Microbiol.">
        <title>The Global Catalogue of Microorganisms (GCM) 10K type strain sequencing project: providing services to taxonomists for standard genome sequencing and annotation.</title>
        <authorList>
            <consortium name="The Broad Institute Genomics Platform"/>
            <consortium name="The Broad Institute Genome Sequencing Center for Infectious Disease"/>
            <person name="Wu L."/>
            <person name="Ma J."/>
        </authorList>
    </citation>
    <scope>NUCLEOTIDE SEQUENCE [LARGE SCALE GENOMIC DNA]</scope>
    <source>
        <strain evidence="3">JCM 18015</strain>
    </source>
</reference>
<evidence type="ECO:0000256" key="1">
    <source>
        <dbReference type="SAM" id="MobiDB-lite"/>
    </source>
</evidence>
<organism evidence="2 3">
    <name type="scientific">[Roseibacterium] beibuensis</name>
    <dbReference type="NCBI Taxonomy" id="1193142"/>
    <lineage>
        <taxon>Bacteria</taxon>
        <taxon>Pseudomonadati</taxon>
        <taxon>Pseudomonadota</taxon>
        <taxon>Alphaproteobacteria</taxon>
        <taxon>Rhodobacterales</taxon>
        <taxon>Roseobacteraceae</taxon>
        <taxon>Roseicyclus</taxon>
    </lineage>
</organism>
<dbReference type="RefSeq" id="WP_259550480.1">
    <property type="nucleotide sequence ID" value="NZ_BAABHW010000002.1"/>
</dbReference>
<feature type="region of interest" description="Disordered" evidence="1">
    <location>
        <begin position="102"/>
        <end position="140"/>
    </location>
</feature>
<keyword evidence="3" id="KW-1185">Reference proteome</keyword>
<dbReference type="EMBL" id="BAABHW010000002">
    <property type="protein sequence ID" value="GAA5073564.1"/>
    <property type="molecule type" value="Genomic_DNA"/>
</dbReference>
<name>A0ABP9LB58_9RHOB</name>
<gene>
    <name evidence="2" type="ORF">GCM10023209_19620</name>
</gene>
<proteinExistence type="predicted"/>
<sequence>MTAGDPHVAWGMFALTLALKGKLAGGAPHTPRLLSGAVDLCRMHSALIPDDHAAALAAVRFTADCTDDPVAAGIALQEFLATWRKGLVADPQARAMEALASIAADGPPPGAAPDPAPPDQRPDSAARPFDWQTRADTGLD</sequence>
<evidence type="ECO:0000313" key="2">
    <source>
        <dbReference type="EMBL" id="GAA5073564.1"/>
    </source>
</evidence>
<protein>
    <submittedName>
        <fullName evidence="2">Uncharacterized protein</fullName>
    </submittedName>
</protein>
<feature type="compositionally biased region" description="Pro residues" evidence="1">
    <location>
        <begin position="106"/>
        <end position="119"/>
    </location>
</feature>
<accession>A0ABP9LB58</accession>
<evidence type="ECO:0000313" key="3">
    <source>
        <dbReference type="Proteomes" id="UP001499910"/>
    </source>
</evidence>
<dbReference type="Proteomes" id="UP001499910">
    <property type="component" value="Unassembled WGS sequence"/>
</dbReference>
<comment type="caution">
    <text evidence="2">The sequence shown here is derived from an EMBL/GenBank/DDBJ whole genome shotgun (WGS) entry which is preliminary data.</text>
</comment>